<dbReference type="PROSITE" id="PS51729">
    <property type="entry name" value="GNAT_YJDJ"/>
    <property type="match status" value="1"/>
</dbReference>
<dbReference type="Pfam" id="PF14542">
    <property type="entry name" value="Acetyltransf_CG"/>
    <property type="match status" value="1"/>
</dbReference>
<dbReference type="EnsemblMetazoa" id="CLYHEMT000747.1">
    <property type="protein sequence ID" value="CLYHEMP000747.1"/>
    <property type="gene ID" value="CLYHEMG000747"/>
</dbReference>
<dbReference type="AlphaFoldDB" id="A0A7M5UK92"/>
<dbReference type="PANTHER" id="PTHR31435">
    <property type="entry name" value="PROTEIN NATD1"/>
    <property type="match status" value="1"/>
</dbReference>
<dbReference type="Gene3D" id="3.40.630.30">
    <property type="match status" value="1"/>
</dbReference>
<accession>A0A7M5UK92</accession>
<dbReference type="InterPro" id="IPR031165">
    <property type="entry name" value="GNAT_YJDJ"/>
</dbReference>
<dbReference type="PANTHER" id="PTHR31435:SF9">
    <property type="entry name" value="PROTEIN NATD1"/>
    <property type="match status" value="1"/>
</dbReference>
<name>A0A7M5UK92_9CNID</name>
<feature type="domain" description="N-acetyltransferase" evidence="4">
    <location>
        <begin position="19"/>
        <end position="104"/>
    </location>
</feature>
<evidence type="ECO:0000256" key="2">
    <source>
        <dbReference type="ARBA" id="ARBA00020243"/>
    </source>
</evidence>
<dbReference type="InterPro" id="IPR045057">
    <property type="entry name" value="Gcn5-rel_NAT"/>
</dbReference>
<evidence type="ECO:0000256" key="3">
    <source>
        <dbReference type="ARBA" id="ARBA00031876"/>
    </source>
</evidence>
<organism evidence="5 6">
    <name type="scientific">Clytia hemisphaerica</name>
    <dbReference type="NCBI Taxonomy" id="252671"/>
    <lineage>
        <taxon>Eukaryota</taxon>
        <taxon>Metazoa</taxon>
        <taxon>Cnidaria</taxon>
        <taxon>Hydrozoa</taxon>
        <taxon>Hydroidolina</taxon>
        <taxon>Leptothecata</taxon>
        <taxon>Obeliida</taxon>
        <taxon>Clytiidae</taxon>
        <taxon>Clytia</taxon>
    </lineage>
</organism>
<protein>
    <recommendedName>
        <fullName evidence="2">Protein NATD1</fullName>
    </recommendedName>
    <alternativeName>
        <fullName evidence="3">N-acetyltransferase domain-containing protein 1</fullName>
    </alternativeName>
</protein>
<keyword evidence="6" id="KW-1185">Reference proteome</keyword>
<dbReference type="InterPro" id="IPR016181">
    <property type="entry name" value="Acyl_CoA_acyltransferase"/>
</dbReference>
<dbReference type="SUPFAM" id="SSF55729">
    <property type="entry name" value="Acyl-CoA N-acyltransferases (Nat)"/>
    <property type="match status" value="1"/>
</dbReference>
<comment type="similarity">
    <text evidence="1">Belongs to the NATD1 family.</text>
</comment>
<evidence type="ECO:0000313" key="6">
    <source>
        <dbReference type="Proteomes" id="UP000594262"/>
    </source>
</evidence>
<sequence length="106" mass="12162">MSSLGRVVYRRFCSMMNHQVLHKEGLFYIPLEKGQAVLEYTLKDGIIDMYHTGVPSFYRGQGIAKILVQDAMKYVEAEKLTVKPTCSYVLKYVNENPNPNIKVCEL</sequence>
<dbReference type="OrthoDB" id="74247at2759"/>
<evidence type="ECO:0000259" key="4">
    <source>
        <dbReference type="PROSITE" id="PS51729"/>
    </source>
</evidence>
<evidence type="ECO:0000256" key="1">
    <source>
        <dbReference type="ARBA" id="ARBA00006233"/>
    </source>
</evidence>
<reference evidence="5" key="1">
    <citation type="submission" date="2021-01" db="UniProtKB">
        <authorList>
            <consortium name="EnsemblMetazoa"/>
        </authorList>
    </citation>
    <scope>IDENTIFICATION</scope>
</reference>
<dbReference type="Proteomes" id="UP000594262">
    <property type="component" value="Unplaced"/>
</dbReference>
<proteinExistence type="inferred from homology"/>
<evidence type="ECO:0000313" key="5">
    <source>
        <dbReference type="EnsemblMetazoa" id="CLYHEMP000747.1"/>
    </source>
</evidence>